<accession>A0A0F8ZMM2</accession>
<reference evidence="1" key="1">
    <citation type="journal article" date="2015" name="Nature">
        <title>Complex archaea that bridge the gap between prokaryotes and eukaryotes.</title>
        <authorList>
            <person name="Spang A."/>
            <person name="Saw J.H."/>
            <person name="Jorgensen S.L."/>
            <person name="Zaremba-Niedzwiedzka K."/>
            <person name="Martijn J."/>
            <person name="Lind A.E."/>
            <person name="van Eijk R."/>
            <person name="Schleper C."/>
            <person name="Guy L."/>
            <person name="Ettema T.J."/>
        </authorList>
    </citation>
    <scope>NUCLEOTIDE SEQUENCE</scope>
</reference>
<evidence type="ECO:0008006" key="2">
    <source>
        <dbReference type="Google" id="ProtNLM"/>
    </source>
</evidence>
<dbReference type="SUPFAM" id="SSF53659">
    <property type="entry name" value="Isocitrate/Isopropylmalate dehydrogenase-like"/>
    <property type="match status" value="1"/>
</dbReference>
<name>A0A0F8ZMM2_9ZZZZ</name>
<proteinExistence type="predicted"/>
<gene>
    <name evidence="1" type="ORF">LCGC14_3016810</name>
</gene>
<sequence length="92" mass="10284">MSPLFCGLDAMGKGELTIGITMGDPCGIGPEIVAKALADESLRAQARFCVFGFSELFSYAADMAELDYPWYREQHEKLRRYSRPVDVLDDDD</sequence>
<organism evidence="1">
    <name type="scientific">marine sediment metagenome</name>
    <dbReference type="NCBI Taxonomy" id="412755"/>
    <lineage>
        <taxon>unclassified sequences</taxon>
        <taxon>metagenomes</taxon>
        <taxon>ecological metagenomes</taxon>
    </lineage>
</organism>
<dbReference type="EMBL" id="LAZR01062600">
    <property type="protein sequence ID" value="KKK61191.1"/>
    <property type="molecule type" value="Genomic_DNA"/>
</dbReference>
<evidence type="ECO:0000313" key="1">
    <source>
        <dbReference type="EMBL" id="KKK61191.1"/>
    </source>
</evidence>
<protein>
    <recommendedName>
        <fullName evidence="2">4-hydroxythreonine-4-phosphate dehydrogenase</fullName>
    </recommendedName>
</protein>
<comment type="caution">
    <text evidence="1">The sequence shown here is derived from an EMBL/GenBank/DDBJ whole genome shotgun (WGS) entry which is preliminary data.</text>
</comment>
<dbReference type="Gene3D" id="3.40.718.10">
    <property type="entry name" value="Isopropylmalate Dehydrogenase"/>
    <property type="match status" value="1"/>
</dbReference>
<dbReference type="AlphaFoldDB" id="A0A0F8ZMM2"/>
<feature type="non-terminal residue" evidence="1">
    <location>
        <position position="92"/>
    </location>
</feature>